<protein>
    <submittedName>
        <fullName evidence="2">Uncharacterized protein</fullName>
    </submittedName>
</protein>
<accession>A0AAE1FD90</accession>
<dbReference type="EMBL" id="JAWQEG010002638">
    <property type="protein sequence ID" value="KAK3870618.1"/>
    <property type="molecule type" value="Genomic_DNA"/>
</dbReference>
<gene>
    <name evidence="2" type="ORF">Pcinc_024168</name>
</gene>
<dbReference type="Proteomes" id="UP001286313">
    <property type="component" value="Unassembled WGS sequence"/>
</dbReference>
<feature type="transmembrane region" description="Helical" evidence="1">
    <location>
        <begin position="28"/>
        <end position="45"/>
    </location>
</feature>
<organism evidence="2 3">
    <name type="scientific">Petrolisthes cinctipes</name>
    <name type="common">Flat porcelain crab</name>
    <dbReference type="NCBI Taxonomy" id="88211"/>
    <lineage>
        <taxon>Eukaryota</taxon>
        <taxon>Metazoa</taxon>
        <taxon>Ecdysozoa</taxon>
        <taxon>Arthropoda</taxon>
        <taxon>Crustacea</taxon>
        <taxon>Multicrustacea</taxon>
        <taxon>Malacostraca</taxon>
        <taxon>Eumalacostraca</taxon>
        <taxon>Eucarida</taxon>
        <taxon>Decapoda</taxon>
        <taxon>Pleocyemata</taxon>
        <taxon>Anomura</taxon>
        <taxon>Galatheoidea</taxon>
        <taxon>Porcellanidae</taxon>
        <taxon>Petrolisthes</taxon>
    </lineage>
</organism>
<reference evidence="2" key="1">
    <citation type="submission" date="2023-10" db="EMBL/GenBank/DDBJ databases">
        <title>Genome assemblies of two species of porcelain crab, Petrolisthes cinctipes and Petrolisthes manimaculis (Anomura: Porcellanidae).</title>
        <authorList>
            <person name="Angst P."/>
        </authorList>
    </citation>
    <scope>NUCLEOTIDE SEQUENCE</scope>
    <source>
        <strain evidence="2">PB745_01</strain>
        <tissue evidence="2">Gill</tissue>
    </source>
</reference>
<keyword evidence="1" id="KW-0812">Transmembrane</keyword>
<keyword evidence="3" id="KW-1185">Reference proteome</keyword>
<evidence type="ECO:0000313" key="2">
    <source>
        <dbReference type="EMBL" id="KAK3870618.1"/>
    </source>
</evidence>
<keyword evidence="1" id="KW-1133">Transmembrane helix</keyword>
<evidence type="ECO:0000256" key="1">
    <source>
        <dbReference type="SAM" id="Phobius"/>
    </source>
</evidence>
<evidence type="ECO:0000313" key="3">
    <source>
        <dbReference type="Proteomes" id="UP001286313"/>
    </source>
</evidence>
<keyword evidence="1" id="KW-0472">Membrane</keyword>
<name>A0AAE1FD90_PETCI</name>
<proteinExistence type="predicted"/>
<dbReference type="AlphaFoldDB" id="A0AAE1FD90"/>
<sequence length="96" mass="9966">MCGGVAWTGSVVSRVGSTGMEGRTKRRSVVVVVVVVAASGGIAGVRTHCQGPDPPLITVRGWAQDSVRPRGPYISHTLLPPARTLARDSLSSSECP</sequence>
<comment type="caution">
    <text evidence="2">The sequence shown here is derived from an EMBL/GenBank/DDBJ whole genome shotgun (WGS) entry which is preliminary data.</text>
</comment>